<dbReference type="Pfam" id="PF02518">
    <property type="entry name" value="HATPase_c"/>
    <property type="match status" value="1"/>
</dbReference>
<organism evidence="14 15">
    <name type="scientific">Cognatiluteimonas sedimenti</name>
    <dbReference type="NCBI Taxonomy" id="2927791"/>
    <lineage>
        <taxon>Bacteria</taxon>
        <taxon>Pseudomonadati</taxon>
        <taxon>Pseudomonadota</taxon>
        <taxon>Gammaproteobacteria</taxon>
        <taxon>Lysobacterales</taxon>
        <taxon>Lysobacteraceae</taxon>
        <taxon>Cognatiluteimonas</taxon>
    </lineage>
</organism>
<dbReference type="PROSITE" id="PS50885">
    <property type="entry name" value="HAMP"/>
    <property type="match status" value="1"/>
</dbReference>
<feature type="domain" description="HAMP" evidence="13">
    <location>
        <begin position="190"/>
        <end position="243"/>
    </location>
</feature>
<dbReference type="InterPro" id="IPR050428">
    <property type="entry name" value="TCS_sensor_his_kinase"/>
</dbReference>
<evidence type="ECO:0000313" key="15">
    <source>
        <dbReference type="Proteomes" id="UP001165423"/>
    </source>
</evidence>
<protein>
    <recommendedName>
        <fullName evidence="3">histidine kinase</fullName>
        <ecNumber evidence="3">2.7.13.3</ecNumber>
    </recommendedName>
</protein>
<dbReference type="CDD" id="cd00082">
    <property type="entry name" value="HisKA"/>
    <property type="match status" value="1"/>
</dbReference>
<gene>
    <name evidence="14" type="ORF">MQC88_05855</name>
</gene>
<dbReference type="InterPro" id="IPR003661">
    <property type="entry name" value="HisK_dim/P_dom"/>
</dbReference>
<dbReference type="CDD" id="cd00075">
    <property type="entry name" value="HATPase"/>
    <property type="match status" value="1"/>
</dbReference>
<evidence type="ECO:0000256" key="11">
    <source>
        <dbReference type="SAM" id="Phobius"/>
    </source>
</evidence>
<dbReference type="InterPro" id="IPR003660">
    <property type="entry name" value="HAMP_dom"/>
</dbReference>
<dbReference type="EMBL" id="JALGCL010000001">
    <property type="protein sequence ID" value="MCJ0825486.1"/>
    <property type="molecule type" value="Genomic_DNA"/>
</dbReference>
<dbReference type="InterPro" id="IPR005467">
    <property type="entry name" value="His_kinase_dom"/>
</dbReference>
<dbReference type="PANTHER" id="PTHR45436:SF16">
    <property type="entry name" value="HISTIDINE KINASE"/>
    <property type="match status" value="1"/>
</dbReference>
<evidence type="ECO:0000256" key="9">
    <source>
        <dbReference type="ARBA" id="ARBA00023012"/>
    </source>
</evidence>
<keyword evidence="4" id="KW-0597">Phosphoprotein</keyword>
<evidence type="ECO:0000256" key="10">
    <source>
        <dbReference type="SAM" id="MobiDB-lite"/>
    </source>
</evidence>
<keyword evidence="9" id="KW-0902">Two-component regulatory system</keyword>
<comment type="caution">
    <text evidence="14">The sequence shown here is derived from an EMBL/GenBank/DDBJ whole genome shotgun (WGS) entry which is preliminary data.</text>
</comment>
<accession>A0ABT0A3F1</accession>
<evidence type="ECO:0000313" key="14">
    <source>
        <dbReference type="EMBL" id="MCJ0825486.1"/>
    </source>
</evidence>
<evidence type="ECO:0000256" key="8">
    <source>
        <dbReference type="ARBA" id="ARBA00022989"/>
    </source>
</evidence>
<dbReference type="SUPFAM" id="SSF47384">
    <property type="entry name" value="Homodimeric domain of signal transducing histidine kinase"/>
    <property type="match status" value="1"/>
</dbReference>
<comment type="subcellular location">
    <subcellularLocation>
        <location evidence="2">Membrane</location>
    </subcellularLocation>
</comment>
<keyword evidence="5" id="KW-0808">Transferase</keyword>
<sequence length="464" mass="50995">MPPAEDVAPGQAAPSGGAPARRKPTRYRRRLRSRIILSFLLLGFGLTLLLAFATNWARNRVENQLVEDVMNKNIDEYARRFYTDPAKNPDLPVQQMLARVVRRPNFEALRAEQPDWYEFDDGIHNVTGVDPDGSAFSYKLAVRKTPDVWFFLAYDMSQSMRGERQFNSALIGVVAVFTLLSLLVGWWAASRVMSPVSELAQRLRRSGRSAQPEALAPYFAEDEVGELAKALDDYSGRLTEVVKRDREFNADVSHELRTPLAVIKGAIELLLSKPDLDDKTRARLQRIQRAEQQCTDLISALLLLSRNERGHGAADVARIAEQLLDAHRAQLGGKPLELRLEGERGLVVDAPEAAVAVALGNLVGNAVKYTAQGDVVARLLPNAVEVVDSGPGLTAEDAARLFERGYRGTHAEHSQGGGIGLSIVRRLCTLYGWNVRVVPGDRQGVVATLSFSPDAVEAAAELTA</sequence>
<evidence type="ECO:0000256" key="6">
    <source>
        <dbReference type="ARBA" id="ARBA00022692"/>
    </source>
</evidence>
<dbReference type="EC" id="2.7.13.3" evidence="3"/>
<evidence type="ECO:0000259" key="12">
    <source>
        <dbReference type="PROSITE" id="PS50109"/>
    </source>
</evidence>
<dbReference type="InterPro" id="IPR003594">
    <property type="entry name" value="HATPase_dom"/>
</dbReference>
<reference evidence="14 15" key="1">
    <citation type="submission" date="2022-03" db="EMBL/GenBank/DDBJ databases">
        <title>Luteimonas soily sp. nov., a novel bacterium isolated from the soil.</title>
        <authorList>
            <person name="Zhang X."/>
        </authorList>
    </citation>
    <scope>NUCLEOTIDE SEQUENCE [LARGE SCALE GENOMIC DNA]</scope>
    <source>
        <strain evidence="14 15">50</strain>
    </source>
</reference>
<feature type="compositionally biased region" description="Low complexity" evidence="10">
    <location>
        <begin position="8"/>
        <end position="19"/>
    </location>
</feature>
<feature type="region of interest" description="Disordered" evidence="10">
    <location>
        <begin position="1"/>
        <end position="25"/>
    </location>
</feature>
<keyword evidence="6 11" id="KW-0812">Transmembrane</keyword>
<comment type="catalytic activity">
    <reaction evidence="1">
        <text>ATP + protein L-histidine = ADP + protein N-phospho-L-histidine.</text>
        <dbReference type="EC" id="2.7.13.3"/>
    </reaction>
</comment>
<dbReference type="InterPro" id="IPR036890">
    <property type="entry name" value="HATPase_C_sf"/>
</dbReference>
<evidence type="ECO:0000259" key="13">
    <source>
        <dbReference type="PROSITE" id="PS50885"/>
    </source>
</evidence>
<keyword evidence="15" id="KW-1185">Reference proteome</keyword>
<evidence type="ECO:0000256" key="5">
    <source>
        <dbReference type="ARBA" id="ARBA00022679"/>
    </source>
</evidence>
<dbReference type="SMART" id="SM00388">
    <property type="entry name" value="HisKA"/>
    <property type="match status" value="1"/>
</dbReference>
<dbReference type="SUPFAM" id="SSF55874">
    <property type="entry name" value="ATPase domain of HSP90 chaperone/DNA topoisomerase II/histidine kinase"/>
    <property type="match status" value="1"/>
</dbReference>
<evidence type="ECO:0000256" key="3">
    <source>
        <dbReference type="ARBA" id="ARBA00012438"/>
    </source>
</evidence>
<dbReference type="Proteomes" id="UP001165423">
    <property type="component" value="Unassembled WGS sequence"/>
</dbReference>
<keyword evidence="11" id="KW-0472">Membrane</keyword>
<dbReference type="RefSeq" id="WP_243319871.1">
    <property type="nucleotide sequence ID" value="NZ_JALGCL010000001.1"/>
</dbReference>
<feature type="transmembrane region" description="Helical" evidence="11">
    <location>
        <begin position="35"/>
        <end position="53"/>
    </location>
</feature>
<proteinExistence type="predicted"/>
<evidence type="ECO:0000256" key="1">
    <source>
        <dbReference type="ARBA" id="ARBA00000085"/>
    </source>
</evidence>
<dbReference type="Gene3D" id="1.10.287.130">
    <property type="match status" value="1"/>
</dbReference>
<keyword evidence="8 11" id="KW-1133">Transmembrane helix</keyword>
<evidence type="ECO:0000256" key="7">
    <source>
        <dbReference type="ARBA" id="ARBA00022777"/>
    </source>
</evidence>
<dbReference type="GO" id="GO:0016301">
    <property type="term" value="F:kinase activity"/>
    <property type="evidence" value="ECO:0007669"/>
    <property type="project" value="UniProtKB-KW"/>
</dbReference>
<dbReference type="PANTHER" id="PTHR45436">
    <property type="entry name" value="SENSOR HISTIDINE KINASE YKOH"/>
    <property type="match status" value="1"/>
</dbReference>
<dbReference type="PROSITE" id="PS50109">
    <property type="entry name" value="HIS_KIN"/>
    <property type="match status" value="1"/>
</dbReference>
<evidence type="ECO:0000256" key="2">
    <source>
        <dbReference type="ARBA" id="ARBA00004370"/>
    </source>
</evidence>
<keyword evidence="7 14" id="KW-0418">Kinase</keyword>
<feature type="transmembrane region" description="Helical" evidence="11">
    <location>
        <begin position="166"/>
        <end position="189"/>
    </location>
</feature>
<dbReference type="Gene3D" id="3.30.565.10">
    <property type="entry name" value="Histidine kinase-like ATPase, C-terminal domain"/>
    <property type="match status" value="1"/>
</dbReference>
<name>A0ABT0A3F1_9GAMM</name>
<dbReference type="Gene3D" id="6.10.340.10">
    <property type="match status" value="1"/>
</dbReference>
<feature type="domain" description="Histidine kinase" evidence="12">
    <location>
        <begin position="251"/>
        <end position="455"/>
    </location>
</feature>
<dbReference type="InterPro" id="IPR036097">
    <property type="entry name" value="HisK_dim/P_sf"/>
</dbReference>
<evidence type="ECO:0000256" key="4">
    <source>
        <dbReference type="ARBA" id="ARBA00022553"/>
    </source>
</evidence>
<dbReference type="Pfam" id="PF00512">
    <property type="entry name" value="HisKA"/>
    <property type="match status" value="1"/>
</dbReference>
<dbReference type="SMART" id="SM00387">
    <property type="entry name" value="HATPase_c"/>
    <property type="match status" value="1"/>
</dbReference>